<keyword evidence="2" id="KW-1185">Reference proteome</keyword>
<comment type="caution">
    <text evidence="1">The sequence shown here is derived from an EMBL/GenBank/DDBJ whole genome shotgun (WGS) entry which is preliminary data.</text>
</comment>
<proteinExistence type="predicted"/>
<gene>
    <name evidence="1" type="ORF">FBU59_004982</name>
</gene>
<evidence type="ECO:0000313" key="2">
    <source>
        <dbReference type="Proteomes" id="UP001150603"/>
    </source>
</evidence>
<organism evidence="1 2">
    <name type="scientific">Linderina macrospora</name>
    <dbReference type="NCBI Taxonomy" id="4868"/>
    <lineage>
        <taxon>Eukaryota</taxon>
        <taxon>Fungi</taxon>
        <taxon>Fungi incertae sedis</taxon>
        <taxon>Zoopagomycota</taxon>
        <taxon>Kickxellomycotina</taxon>
        <taxon>Kickxellomycetes</taxon>
        <taxon>Kickxellales</taxon>
        <taxon>Kickxellaceae</taxon>
        <taxon>Linderina</taxon>
    </lineage>
</organism>
<reference evidence="1" key="1">
    <citation type="submission" date="2022-07" db="EMBL/GenBank/DDBJ databases">
        <title>Phylogenomic reconstructions and comparative analyses of Kickxellomycotina fungi.</title>
        <authorList>
            <person name="Reynolds N.K."/>
            <person name="Stajich J.E."/>
            <person name="Barry K."/>
            <person name="Grigoriev I.V."/>
            <person name="Crous P."/>
            <person name="Smith M.E."/>
        </authorList>
    </citation>
    <scope>NUCLEOTIDE SEQUENCE</scope>
    <source>
        <strain evidence="1">NRRL 5244</strain>
    </source>
</reference>
<dbReference type="EMBL" id="JANBPW010003797">
    <property type="protein sequence ID" value="KAJ1936663.1"/>
    <property type="molecule type" value="Genomic_DNA"/>
</dbReference>
<evidence type="ECO:0000313" key="1">
    <source>
        <dbReference type="EMBL" id="KAJ1936663.1"/>
    </source>
</evidence>
<dbReference type="Proteomes" id="UP001150603">
    <property type="component" value="Unassembled WGS sequence"/>
</dbReference>
<sequence length="275" mass="30637">MEEDSSLFNPSDAGIPLDDRVDRLERAIDHLVVATNKAHARSDDNFKQIAAWKDQRDTEINWSRVMVHKLQETTAAWMHKTDVLLANNTKNIDQLRQSATSTSDQLSKLVEQMSLLLECTRKTESEVAHVKDAMEETSRQAASAVQQQVREALDGVGKDNAPTTTKPSTIPPEAPKVNVQTIDESSTEPPSPGYVAQAMGLRNNNPGNRTQKADNTRHYPNFRGHPFMDRKDDQGQAEYGYRPERQEYSTNLDQGGTQLFNAGGMVHPSAGDITH</sequence>
<protein>
    <submittedName>
        <fullName evidence="1">Uncharacterized protein</fullName>
    </submittedName>
</protein>
<accession>A0ACC1J400</accession>
<name>A0ACC1J400_9FUNG</name>